<feature type="domain" description="KARI C-terminal knotted" evidence="14">
    <location>
        <begin position="183"/>
        <end position="328"/>
    </location>
</feature>
<gene>
    <name evidence="11 15" type="primary">ilvC</name>
    <name evidence="15" type="ORF">AB5J53_33615</name>
</gene>
<comment type="catalytic activity">
    <reaction evidence="10 11">
        <text>(2R)-2,3-dihydroxy-3-methylbutanoate + NADP(+) = (2S)-2-acetolactate + NADPH + H(+)</text>
        <dbReference type="Rhea" id="RHEA:22068"/>
        <dbReference type="ChEBI" id="CHEBI:15378"/>
        <dbReference type="ChEBI" id="CHEBI:49072"/>
        <dbReference type="ChEBI" id="CHEBI:57783"/>
        <dbReference type="ChEBI" id="CHEBI:58349"/>
        <dbReference type="ChEBI" id="CHEBI:58476"/>
        <dbReference type="EC" id="1.1.1.86"/>
    </reaction>
</comment>
<dbReference type="InterPro" id="IPR036291">
    <property type="entry name" value="NAD(P)-bd_dom_sf"/>
</dbReference>
<dbReference type="EC" id="1.1.1.86" evidence="11"/>
<comment type="caution">
    <text evidence="11">Lacks conserved residue(s) required for the propagation of feature annotation.</text>
</comment>
<proteinExistence type="inferred from homology"/>
<evidence type="ECO:0000256" key="4">
    <source>
        <dbReference type="ARBA" id="ARBA00022605"/>
    </source>
</evidence>
<evidence type="ECO:0000259" key="13">
    <source>
        <dbReference type="PROSITE" id="PS51850"/>
    </source>
</evidence>
<dbReference type="Gene3D" id="3.40.50.720">
    <property type="entry name" value="NAD(P)-binding Rossmann-like Domain"/>
    <property type="match status" value="1"/>
</dbReference>
<comment type="pathway">
    <text evidence="1 11">Amino-acid biosynthesis; L-valine biosynthesis; L-valine from pyruvate: step 2/4.</text>
</comment>
<dbReference type="AlphaFoldDB" id="A0AB39RKX3"/>
<evidence type="ECO:0000256" key="7">
    <source>
        <dbReference type="ARBA" id="ARBA00022857"/>
    </source>
</evidence>
<evidence type="ECO:0000313" key="15">
    <source>
        <dbReference type="EMBL" id="XDQ56263.1"/>
    </source>
</evidence>
<evidence type="ECO:0000256" key="10">
    <source>
        <dbReference type="ARBA" id="ARBA00049021"/>
    </source>
</evidence>
<dbReference type="GO" id="GO:0009099">
    <property type="term" value="P:L-valine biosynthetic process"/>
    <property type="evidence" value="ECO:0007669"/>
    <property type="project" value="UniProtKB-UniRule"/>
</dbReference>
<keyword evidence="4 11" id="KW-0028">Amino-acid biosynthesis</keyword>
<dbReference type="InterPro" id="IPR013116">
    <property type="entry name" value="KARI_N"/>
</dbReference>
<dbReference type="PANTHER" id="PTHR21371">
    <property type="entry name" value="KETOL-ACID REDUCTOISOMERASE, MITOCHONDRIAL"/>
    <property type="match status" value="1"/>
</dbReference>
<feature type="domain" description="KARI N-terminal Rossmann" evidence="13">
    <location>
        <begin position="2"/>
        <end position="182"/>
    </location>
</feature>
<feature type="binding site" evidence="11 12">
    <location>
        <position position="252"/>
    </location>
    <ligand>
        <name>substrate</name>
    </ligand>
</feature>
<organism evidence="15">
    <name type="scientific">Streptomyces sp. R41</name>
    <dbReference type="NCBI Taxonomy" id="3238632"/>
    <lineage>
        <taxon>Bacteria</taxon>
        <taxon>Bacillati</taxon>
        <taxon>Actinomycetota</taxon>
        <taxon>Actinomycetes</taxon>
        <taxon>Kitasatosporales</taxon>
        <taxon>Streptomycetaceae</taxon>
        <taxon>Streptomyces</taxon>
    </lineage>
</organism>
<dbReference type="Gene3D" id="6.10.240.10">
    <property type="match status" value="1"/>
</dbReference>
<dbReference type="GO" id="GO:0050661">
    <property type="term" value="F:NADP binding"/>
    <property type="evidence" value="ECO:0007669"/>
    <property type="project" value="InterPro"/>
</dbReference>
<keyword evidence="9 11" id="KW-0100">Branched-chain amino acid biosynthesis</keyword>
<reference evidence="15" key="1">
    <citation type="submission" date="2024-07" db="EMBL/GenBank/DDBJ databases">
        <authorList>
            <person name="Yu S.T."/>
        </authorList>
    </citation>
    <scope>NUCLEOTIDE SEQUENCE</scope>
    <source>
        <strain evidence="15">R41</strain>
    </source>
</reference>
<dbReference type="FunFam" id="3.40.50.720:FF:000023">
    <property type="entry name" value="Ketol-acid reductoisomerase (NADP(+))"/>
    <property type="match status" value="1"/>
</dbReference>
<dbReference type="InterPro" id="IPR014359">
    <property type="entry name" value="KARI_prok"/>
</dbReference>
<evidence type="ECO:0000256" key="12">
    <source>
        <dbReference type="PROSITE-ProRule" id="PRU01198"/>
    </source>
</evidence>
<dbReference type="InterPro" id="IPR013023">
    <property type="entry name" value="KARI"/>
</dbReference>
<dbReference type="PIRSF" id="PIRSF000116">
    <property type="entry name" value="IlvC_gammaproteo"/>
    <property type="match status" value="1"/>
</dbReference>
<dbReference type="NCBIfam" id="NF009940">
    <property type="entry name" value="PRK13403.1"/>
    <property type="match status" value="1"/>
</dbReference>
<dbReference type="GO" id="GO:0009097">
    <property type="term" value="P:isoleucine biosynthetic process"/>
    <property type="evidence" value="ECO:0007669"/>
    <property type="project" value="UniProtKB-UniRule"/>
</dbReference>
<dbReference type="InterPro" id="IPR000506">
    <property type="entry name" value="KARI_C"/>
</dbReference>
<feature type="binding site" evidence="11 12">
    <location>
        <position position="191"/>
    </location>
    <ligand>
        <name>Mg(2+)</name>
        <dbReference type="ChEBI" id="CHEBI:18420"/>
        <label>1</label>
    </ligand>
</feature>
<feature type="binding site" evidence="11">
    <location>
        <position position="134"/>
    </location>
    <ligand>
        <name>NADP(+)</name>
        <dbReference type="ChEBI" id="CHEBI:58349"/>
    </ligand>
</feature>
<dbReference type="GO" id="GO:0005829">
    <property type="term" value="C:cytosol"/>
    <property type="evidence" value="ECO:0007669"/>
    <property type="project" value="TreeGrafter"/>
</dbReference>
<dbReference type="SUPFAM" id="SSF51735">
    <property type="entry name" value="NAD(P)-binding Rossmann-fold domains"/>
    <property type="match status" value="1"/>
</dbReference>
<comment type="cofactor">
    <cofactor evidence="11">
        <name>Mg(2+)</name>
        <dbReference type="ChEBI" id="CHEBI:18420"/>
    </cofactor>
    <text evidence="11">Binds 2 magnesium ions per subunit.</text>
</comment>
<dbReference type="Pfam" id="PF01450">
    <property type="entry name" value="KARI_C"/>
    <property type="match status" value="1"/>
</dbReference>
<evidence type="ECO:0000256" key="3">
    <source>
        <dbReference type="ARBA" id="ARBA00010318"/>
    </source>
</evidence>
<comment type="catalytic activity">
    <reaction evidence="11">
        <text>(2R,3R)-2,3-dihydroxy-3-methylpentanoate + NADP(+) = (S)-2-ethyl-2-hydroxy-3-oxobutanoate + NADPH + H(+)</text>
        <dbReference type="Rhea" id="RHEA:13493"/>
        <dbReference type="ChEBI" id="CHEBI:15378"/>
        <dbReference type="ChEBI" id="CHEBI:49256"/>
        <dbReference type="ChEBI" id="CHEBI:49258"/>
        <dbReference type="ChEBI" id="CHEBI:57783"/>
        <dbReference type="ChEBI" id="CHEBI:58349"/>
        <dbReference type="EC" id="1.1.1.86"/>
    </reaction>
</comment>
<dbReference type="PROSITE" id="PS51851">
    <property type="entry name" value="KARI_C"/>
    <property type="match status" value="1"/>
</dbReference>
<accession>A0AB39RKX3</accession>
<evidence type="ECO:0000256" key="9">
    <source>
        <dbReference type="ARBA" id="ARBA00023304"/>
    </source>
</evidence>
<feature type="binding site" evidence="11 12">
    <location>
        <position position="191"/>
    </location>
    <ligand>
        <name>Mg(2+)</name>
        <dbReference type="ChEBI" id="CHEBI:18420"/>
        <label>2</label>
    </ligand>
</feature>
<dbReference type="PANTHER" id="PTHR21371:SF1">
    <property type="entry name" value="KETOL-ACID REDUCTOISOMERASE, MITOCHONDRIAL"/>
    <property type="match status" value="1"/>
</dbReference>
<keyword evidence="7 11" id="KW-0521">NADP</keyword>
<comment type="pathway">
    <text evidence="2 11">Amino-acid biosynthesis; L-isoleucine biosynthesis; L-isoleucine from 2-oxobutanoate: step 2/4.</text>
</comment>
<keyword evidence="8 11" id="KW-0560">Oxidoreductase</keyword>
<protein>
    <recommendedName>
        <fullName evidence="11">Ketol-acid reductoisomerase (NADP(+))</fullName>
        <shortName evidence="11">KARI</shortName>
        <ecNumber evidence="11">1.1.1.86</ecNumber>
    </recommendedName>
    <alternativeName>
        <fullName evidence="11">Acetohydroxy-acid isomeroreductase</fullName>
        <shortName evidence="11">AHIR</shortName>
    </alternativeName>
    <alternativeName>
        <fullName evidence="11">Alpha-keto-beta-hydroxylacyl reductoisomerase</fullName>
    </alternativeName>
</protein>
<dbReference type="Pfam" id="PF07991">
    <property type="entry name" value="KARI_N"/>
    <property type="match status" value="1"/>
</dbReference>
<evidence type="ECO:0000256" key="5">
    <source>
        <dbReference type="ARBA" id="ARBA00022723"/>
    </source>
</evidence>
<feature type="binding site" evidence="11 12">
    <location>
        <position position="227"/>
    </location>
    <ligand>
        <name>Mg(2+)</name>
        <dbReference type="ChEBI" id="CHEBI:18420"/>
        <label>2</label>
    </ligand>
</feature>
<feature type="binding site" evidence="11">
    <location>
        <begin position="25"/>
        <end position="28"/>
    </location>
    <ligand>
        <name>NADP(+)</name>
        <dbReference type="ChEBI" id="CHEBI:58349"/>
    </ligand>
</feature>
<feature type="active site" evidence="11">
    <location>
        <position position="108"/>
    </location>
</feature>
<feature type="binding site" evidence="11 12">
    <location>
        <position position="195"/>
    </location>
    <ligand>
        <name>Mg(2+)</name>
        <dbReference type="ChEBI" id="CHEBI:18420"/>
        <label>1</label>
    </ligand>
</feature>
<dbReference type="GO" id="GO:0004455">
    <property type="term" value="F:ketol-acid reductoisomerase activity"/>
    <property type="evidence" value="ECO:0007669"/>
    <property type="project" value="UniProtKB-UniRule"/>
</dbReference>
<dbReference type="NCBIfam" id="NF004017">
    <property type="entry name" value="PRK05479.1"/>
    <property type="match status" value="1"/>
</dbReference>
<comment type="function">
    <text evidence="11">Involved in the biosynthesis of branched-chain amino acids (BCAA). Catalyzes an alkyl-migration followed by a ketol-acid reduction of (S)-2-acetolactate (S2AL) to yield (R)-2,3-dihydroxy-isovalerate. In the isomerase reaction, S2AL is rearranged via a Mg-dependent methyl migration to produce 3-hydroxy-3-methyl-2-ketobutyrate (HMKB). In the reductase reaction, this 2-ketoacid undergoes a metal-dependent reduction by NADPH to yield (R)-2,3-dihydroxy-isovalerate.</text>
</comment>
<evidence type="ECO:0000256" key="8">
    <source>
        <dbReference type="ARBA" id="ARBA00023002"/>
    </source>
</evidence>
<keyword evidence="6 11" id="KW-0460">Magnesium</keyword>
<dbReference type="HAMAP" id="MF_00435">
    <property type="entry name" value="IlvC"/>
    <property type="match status" value="1"/>
</dbReference>
<evidence type="ECO:0000256" key="2">
    <source>
        <dbReference type="ARBA" id="ARBA00004885"/>
    </source>
</evidence>
<feature type="binding site" evidence="11">
    <location>
        <position position="51"/>
    </location>
    <ligand>
        <name>NADP(+)</name>
        <dbReference type="ChEBI" id="CHEBI:58349"/>
    </ligand>
</feature>
<evidence type="ECO:0000256" key="11">
    <source>
        <dbReference type="HAMAP-Rule" id="MF_00435"/>
    </source>
</evidence>
<name>A0AB39RKX3_9ACTN</name>
<dbReference type="RefSeq" id="WP_369249365.1">
    <property type="nucleotide sequence ID" value="NZ_CP163443.1"/>
</dbReference>
<dbReference type="InterPro" id="IPR008927">
    <property type="entry name" value="6-PGluconate_DH-like_C_sf"/>
</dbReference>
<dbReference type="SUPFAM" id="SSF48179">
    <property type="entry name" value="6-phosphogluconate dehydrogenase C-terminal domain-like"/>
    <property type="match status" value="1"/>
</dbReference>
<dbReference type="PROSITE" id="PS51850">
    <property type="entry name" value="KARI_N"/>
    <property type="match status" value="1"/>
</dbReference>
<feature type="binding site" evidence="11">
    <location>
        <position position="53"/>
    </location>
    <ligand>
        <name>NADP(+)</name>
        <dbReference type="ChEBI" id="CHEBI:58349"/>
    </ligand>
</feature>
<comment type="similarity">
    <text evidence="3 11 12">Belongs to the ketol-acid reductoisomerase family.</text>
</comment>
<dbReference type="EMBL" id="CP163443">
    <property type="protein sequence ID" value="XDQ56263.1"/>
    <property type="molecule type" value="Genomic_DNA"/>
</dbReference>
<keyword evidence="5 11" id="KW-0479">Metal-binding</keyword>
<dbReference type="GO" id="GO:0000287">
    <property type="term" value="F:magnesium ion binding"/>
    <property type="evidence" value="ECO:0007669"/>
    <property type="project" value="UniProtKB-UniRule"/>
</dbReference>
<sequence length="333" mass="36274">MAELFYDDDADLSIIQGRKVAVIGYGSQGHAHALSLRDSGVDVRVGLHEGSKSKAKAEEQGLRVVTPSEAAAEADVIMILVPDPIQAQVYEESIQGNLKDGDALFFGHGLNIRFGFIKPPAGVDVAMVAPKGPGHLVRRQYEEGRGVPCIAAVEQDATGNAFALALSYAKGIGGTRAGVIKTTFTEETETDLFGEQAVLCGGTAALVKAGFETLTEAGYQPEIAYFECLHELKLIVDLMYEGGLEKMRWSVSETAEWGDYVTGPRIITDATKAEMKKVLAEIQDGTFARNWMEEYHSGLKKYNEYKKQDAESLLETTGKELRKLMSWVNDDEA</sequence>
<evidence type="ECO:0000256" key="1">
    <source>
        <dbReference type="ARBA" id="ARBA00004864"/>
    </source>
</evidence>
<evidence type="ECO:0000259" key="14">
    <source>
        <dbReference type="PROSITE" id="PS51851"/>
    </source>
</evidence>
<dbReference type="NCBIfam" id="TIGR00465">
    <property type="entry name" value="ilvC"/>
    <property type="match status" value="1"/>
</dbReference>
<evidence type="ECO:0000256" key="6">
    <source>
        <dbReference type="ARBA" id="ARBA00022842"/>
    </source>
</evidence>
<feature type="binding site" evidence="11 12">
    <location>
        <position position="231"/>
    </location>
    <ligand>
        <name>Mg(2+)</name>
        <dbReference type="ChEBI" id="CHEBI:18420"/>
        <label>2</label>
    </ligand>
</feature>